<dbReference type="GO" id="GO:0000287">
    <property type="term" value="F:magnesium ion binding"/>
    <property type="evidence" value="ECO:0007669"/>
    <property type="project" value="UniProtKB-UniRule"/>
</dbReference>
<feature type="region of interest" description="Disordered" evidence="8">
    <location>
        <begin position="1"/>
        <end position="34"/>
    </location>
</feature>
<proteinExistence type="inferred from homology"/>
<feature type="binding site" evidence="7">
    <location>
        <position position="161"/>
    </location>
    <ligand>
        <name>Mg(2+)</name>
        <dbReference type="ChEBI" id="CHEBI:18420"/>
    </ligand>
</feature>
<comment type="subcellular location">
    <subcellularLocation>
        <location evidence="2 7">Cytoplasm</location>
    </subcellularLocation>
</comment>
<sequence length="296" mass="31353">MARAVPAAAGSEMRPARPDLAPRPGLSRDEMESLQRRVAEAAVFEDDLPFDPTRVSLDTPETGNQTLTGAVAPGGDTDTDGDADTDTNSPPLVAGIDQSFLDDRALSAVVVLRGGEVVERVHAVSDLDLPYIPGLLSFREGGPILDALAELDCDPDLLVFDGSGRIHFRQAGLATHLGVVCDAPSIGVAKSLLCGTPDEDVDGRPEGWRTPIRADDSVDPVGGHPDGPETTIGYAFQSRQYDSRPIVNPLYVSPGHRLSAATAVDLVSRLSGSYKLPEPTRLADAYADEAKAQYED</sequence>
<dbReference type="AlphaFoldDB" id="M0IZK6"/>
<dbReference type="GO" id="GO:0043737">
    <property type="term" value="F:deoxyribonuclease V activity"/>
    <property type="evidence" value="ECO:0007669"/>
    <property type="project" value="UniProtKB-UniRule"/>
</dbReference>
<dbReference type="HAMAP" id="MF_00801">
    <property type="entry name" value="Endonuclease_5"/>
    <property type="match status" value="1"/>
</dbReference>
<dbReference type="GO" id="GO:0005737">
    <property type="term" value="C:cytoplasm"/>
    <property type="evidence" value="ECO:0007669"/>
    <property type="project" value="UniProtKB-SubCell"/>
</dbReference>
<comment type="catalytic activity">
    <reaction evidence="1 7">
        <text>Endonucleolytic cleavage at apurinic or apyrimidinic sites to products with a 5'-phosphate.</text>
        <dbReference type="EC" id="3.1.21.7"/>
    </reaction>
</comment>
<dbReference type="Proteomes" id="UP000011553">
    <property type="component" value="Unassembled WGS sequence"/>
</dbReference>
<feature type="site" description="Interaction with target DNA" evidence="7">
    <location>
        <position position="131"/>
    </location>
</feature>
<feature type="region of interest" description="Disordered" evidence="8">
    <location>
        <begin position="200"/>
        <end position="221"/>
    </location>
</feature>
<name>M0IZK6_9EURY</name>
<keyword evidence="5 7" id="KW-0255">Endonuclease</keyword>
<dbReference type="EC" id="3.1.21.7" evidence="7"/>
<keyword evidence="3 7" id="KW-0963">Cytoplasm</keyword>
<dbReference type="CDD" id="cd06559">
    <property type="entry name" value="Endonuclease_V"/>
    <property type="match status" value="1"/>
</dbReference>
<dbReference type="Pfam" id="PF04493">
    <property type="entry name" value="Endonuclease_5"/>
    <property type="match status" value="1"/>
</dbReference>
<keyword evidence="4 7" id="KW-0540">Nuclease</keyword>
<gene>
    <name evidence="7" type="primary">nfi</name>
    <name evidence="9" type="ORF">C438_14131</name>
</gene>
<dbReference type="EMBL" id="AOLP01000017">
    <property type="protein sequence ID" value="EMA01503.1"/>
    <property type="molecule type" value="Genomic_DNA"/>
</dbReference>
<evidence type="ECO:0000256" key="3">
    <source>
        <dbReference type="ARBA" id="ARBA00022490"/>
    </source>
</evidence>
<keyword evidence="7" id="KW-0479">Metal-binding</keyword>
<evidence type="ECO:0000256" key="8">
    <source>
        <dbReference type="SAM" id="MobiDB-lite"/>
    </source>
</evidence>
<comment type="similarity">
    <text evidence="7">Belongs to the endonuclease V family.</text>
</comment>
<dbReference type="PANTHER" id="PTHR28511:SF1">
    <property type="entry name" value="ENDONUCLEASE V"/>
    <property type="match status" value="1"/>
</dbReference>
<keyword evidence="7" id="KW-0227">DNA damage</keyword>
<comment type="caution">
    <text evidence="9">The sequence shown here is derived from an EMBL/GenBank/DDBJ whole genome shotgun (WGS) entry which is preliminary data.</text>
</comment>
<dbReference type="GO" id="GO:0003727">
    <property type="term" value="F:single-stranded RNA binding"/>
    <property type="evidence" value="ECO:0007669"/>
    <property type="project" value="TreeGrafter"/>
</dbReference>
<organism evidence="9 10">
    <name type="scientific">Haloferax denitrificans ATCC 35960</name>
    <dbReference type="NCBI Taxonomy" id="662478"/>
    <lineage>
        <taxon>Archaea</taxon>
        <taxon>Methanobacteriati</taxon>
        <taxon>Methanobacteriota</taxon>
        <taxon>Stenosarchaea group</taxon>
        <taxon>Halobacteria</taxon>
        <taxon>Halobacteriales</taxon>
        <taxon>Haloferacaceae</taxon>
        <taxon>Haloferax</taxon>
    </lineage>
</organism>
<comment type="function">
    <text evidence="7">DNA repair enzyme involved in the repair of deaminated bases. Selectively cleaves double-stranded DNA at the second phosphodiester bond 3' to a deoxyinosine leaving behind the intact lesion on the nicked DNA.</text>
</comment>
<evidence type="ECO:0000313" key="10">
    <source>
        <dbReference type="Proteomes" id="UP000011553"/>
    </source>
</evidence>
<dbReference type="PATRIC" id="fig|662478.6.peg.2773"/>
<evidence type="ECO:0000256" key="7">
    <source>
        <dbReference type="HAMAP-Rule" id="MF_00801"/>
    </source>
</evidence>
<evidence type="ECO:0000256" key="6">
    <source>
        <dbReference type="ARBA" id="ARBA00022801"/>
    </source>
</evidence>
<dbReference type="InterPro" id="IPR007581">
    <property type="entry name" value="Endonuclease-V"/>
</dbReference>
<evidence type="ECO:0000313" key="9">
    <source>
        <dbReference type="EMBL" id="EMA01503.1"/>
    </source>
</evidence>
<reference evidence="9 10" key="1">
    <citation type="journal article" date="2014" name="PLoS Genet.">
        <title>Phylogenetically driven sequencing of extremely halophilic archaea reveals strategies for static and dynamic osmo-response.</title>
        <authorList>
            <person name="Becker E.A."/>
            <person name="Seitzer P.M."/>
            <person name="Tritt A."/>
            <person name="Larsen D."/>
            <person name="Krusor M."/>
            <person name="Yao A.I."/>
            <person name="Wu D."/>
            <person name="Madern D."/>
            <person name="Eisen J.A."/>
            <person name="Darling A.E."/>
            <person name="Facciotti M.T."/>
        </authorList>
    </citation>
    <scope>NUCLEOTIDE SEQUENCE [LARGE SCALE GENOMIC DNA]</scope>
    <source>
        <strain evidence="9 10">ATCC 35960</strain>
    </source>
</reference>
<dbReference type="GO" id="GO:0016891">
    <property type="term" value="F:RNA endonuclease activity producing 5'-phosphomonoesters, hydrolytic mechanism"/>
    <property type="evidence" value="ECO:0007669"/>
    <property type="project" value="TreeGrafter"/>
</dbReference>
<comment type="cofactor">
    <cofactor evidence="7">
        <name>Mg(2+)</name>
        <dbReference type="ChEBI" id="CHEBI:18420"/>
    </cofactor>
</comment>
<dbReference type="PANTHER" id="PTHR28511">
    <property type="entry name" value="ENDONUCLEASE V"/>
    <property type="match status" value="1"/>
</dbReference>
<evidence type="ECO:0000256" key="5">
    <source>
        <dbReference type="ARBA" id="ARBA00022759"/>
    </source>
</evidence>
<keyword evidence="10" id="KW-1185">Reference proteome</keyword>
<dbReference type="GO" id="GO:0006281">
    <property type="term" value="P:DNA repair"/>
    <property type="evidence" value="ECO:0007669"/>
    <property type="project" value="UniProtKB-UniRule"/>
</dbReference>
<evidence type="ECO:0000256" key="2">
    <source>
        <dbReference type="ARBA" id="ARBA00004496"/>
    </source>
</evidence>
<feature type="region of interest" description="Disordered" evidence="8">
    <location>
        <begin position="50"/>
        <end position="87"/>
    </location>
</feature>
<feature type="compositionally biased region" description="Basic and acidic residues" evidence="8">
    <location>
        <begin position="202"/>
        <end position="216"/>
    </location>
</feature>
<keyword evidence="7" id="KW-0460">Magnesium</keyword>
<dbReference type="Gene3D" id="3.30.2170.10">
    <property type="entry name" value="archaeoglobus fulgidus dsm 4304 superfamily"/>
    <property type="match status" value="1"/>
</dbReference>
<feature type="binding site" evidence="7">
    <location>
        <position position="97"/>
    </location>
    <ligand>
        <name>Mg(2+)</name>
        <dbReference type="ChEBI" id="CHEBI:18420"/>
    </ligand>
</feature>
<evidence type="ECO:0000256" key="4">
    <source>
        <dbReference type="ARBA" id="ARBA00022722"/>
    </source>
</evidence>
<protein>
    <recommendedName>
        <fullName evidence="7">Endonuclease V</fullName>
        <ecNumber evidence="7">3.1.21.7</ecNumber>
    </recommendedName>
    <alternativeName>
        <fullName evidence="7">Deoxyinosine 3'endonuclease</fullName>
    </alternativeName>
    <alternativeName>
        <fullName evidence="7">Deoxyribonuclease V</fullName>
        <shortName evidence="7">DNase V</shortName>
    </alternativeName>
</protein>
<keyword evidence="6 7" id="KW-0378">Hydrolase</keyword>
<accession>M0IZK6</accession>
<keyword evidence="7" id="KW-0234">DNA repair</keyword>
<evidence type="ECO:0000256" key="1">
    <source>
        <dbReference type="ARBA" id="ARBA00001835"/>
    </source>
</evidence>